<name>A0A379SE12_SALER</name>
<dbReference type="EMBL" id="UGWQ01000004">
    <property type="protein sequence ID" value="SUG27832.1"/>
    <property type="molecule type" value="Genomic_DNA"/>
</dbReference>
<evidence type="ECO:0000313" key="2">
    <source>
        <dbReference type="Proteomes" id="UP000254332"/>
    </source>
</evidence>
<dbReference type="AlphaFoldDB" id="A0A379SE12"/>
<organism evidence="1 2">
    <name type="scientific">Salmonella enterica</name>
    <name type="common">Salmonella choleraesuis</name>
    <dbReference type="NCBI Taxonomy" id="28901"/>
    <lineage>
        <taxon>Bacteria</taxon>
        <taxon>Pseudomonadati</taxon>
        <taxon>Pseudomonadota</taxon>
        <taxon>Gammaproteobacteria</taxon>
        <taxon>Enterobacterales</taxon>
        <taxon>Enterobacteriaceae</taxon>
        <taxon>Salmonella</taxon>
    </lineage>
</organism>
<gene>
    <name evidence="1" type="ORF">NCTC10718_05163</name>
</gene>
<proteinExistence type="predicted"/>
<evidence type="ECO:0000313" key="1">
    <source>
        <dbReference type="EMBL" id="SUG27832.1"/>
    </source>
</evidence>
<sequence length="119" mass="13728">MMIIILSGLIVVQWLTIYRQLYHIARYRRLALALLQQRQRRAVRTRSLRRVASHPYHNAISGWLALQQVGKTMPDGAHRRAVWQGMDSLKAIIRQTLGDYPRTMRSTFLQAVGSCRGGE</sequence>
<accession>A0A379SE12</accession>
<reference evidence="1 2" key="1">
    <citation type="submission" date="2018-06" db="EMBL/GenBank/DDBJ databases">
        <authorList>
            <consortium name="Pathogen Informatics"/>
            <person name="Doyle S."/>
        </authorList>
    </citation>
    <scope>NUCLEOTIDE SEQUENCE [LARGE SCALE GENOMIC DNA]</scope>
    <source>
        <strain evidence="1 2">NCTC10718</strain>
    </source>
</reference>
<dbReference type="Proteomes" id="UP000254332">
    <property type="component" value="Unassembled WGS sequence"/>
</dbReference>
<protein>
    <submittedName>
        <fullName evidence="1">Uncharacterized protein</fullName>
    </submittedName>
</protein>